<proteinExistence type="predicted"/>
<dbReference type="EMBL" id="CAJJDN010000067">
    <property type="protein sequence ID" value="CAD8097084.1"/>
    <property type="molecule type" value="Genomic_DNA"/>
</dbReference>
<name>A0A8S1P2S6_9CILI</name>
<reference evidence="1" key="1">
    <citation type="submission" date="2021-01" db="EMBL/GenBank/DDBJ databases">
        <authorList>
            <consortium name="Genoscope - CEA"/>
            <person name="William W."/>
        </authorList>
    </citation>
    <scope>NUCLEOTIDE SEQUENCE</scope>
</reference>
<dbReference type="OrthoDB" id="303751at2759"/>
<keyword evidence="2" id="KW-1185">Reference proteome</keyword>
<comment type="caution">
    <text evidence="1">The sequence shown here is derived from an EMBL/GenBank/DDBJ whole genome shotgun (WGS) entry which is preliminary data.</text>
</comment>
<sequence length="84" mass="9995">MEKVTRSPLSFLQNFGDTQPIVEEEEMIPISLETSRSNHKHPYGCSSHHGKKTKNIKKRCEYVILTDQLHEWNNFLHQKFKRRS</sequence>
<protein>
    <submittedName>
        <fullName evidence="1">Uncharacterized protein</fullName>
    </submittedName>
</protein>
<organism evidence="1 2">
    <name type="scientific">Paramecium sonneborni</name>
    <dbReference type="NCBI Taxonomy" id="65129"/>
    <lineage>
        <taxon>Eukaryota</taxon>
        <taxon>Sar</taxon>
        <taxon>Alveolata</taxon>
        <taxon>Ciliophora</taxon>
        <taxon>Intramacronucleata</taxon>
        <taxon>Oligohymenophorea</taxon>
        <taxon>Peniculida</taxon>
        <taxon>Parameciidae</taxon>
        <taxon>Paramecium</taxon>
    </lineage>
</organism>
<dbReference type="Proteomes" id="UP000692954">
    <property type="component" value="Unassembled WGS sequence"/>
</dbReference>
<evidence type="ECO:0000313" key="2">
    <source>
        <dbReference type="Proteomes" id="UP000692954"/>
    </source>
</evidence>
<evidence type="ECO:0000313" key="1">
    <source>
        <dbReference type="EMBL" id="CAD8097084.1"/>
    </source>
</evidence>
<gene>
    <name evidence="1" type="ORF">PSON_ATCC_30995.1.T0670229</name>
</gene>
<accession>A0A8S1P2S6</accession>
<dbReference type="AlphaFoldDB" id="A0A8S1P2S6"/>